<dbReference type="OrthoDB" id="361383at2759"/>
<dbReference type="GO" id="GO:0005762">
    <property type="term" value="C:mitochondrial large ribosomal subunit"/>
    <property type="evidence" value="ECO:0007669"/>
    <property type="project" value="TreeGrafter"/>
</dbReference>
<evidence type="ECO:0000313" key="3">
    <source>
        <dbReference type="EMBL" id="KAG6946298.1"/>
    </source>
</evidence>
<feature type="compositionally biased region" description="Low complexity" evidence="2">
    <location>
        <begin position="93"/>
        <end position="108"/>
    </location>
</feature>
<organism evidence="3 4">
    <name type="scientific">Phytophthora cactorum</name>
    <dbReference type="NCBI Taxonomy" id="29920"/>
    <lineage>
        <taxon>Eukaryota</taxon>
        <taxon>Sar</taxon>
        <taxon>Stramenopiles</taxon>
        <taxon>Oomycota</taxon>
        <taxon>Peronosporomycetes</taxon>
        <taxon>Peronosporales</taxon>
        <taxon>Peronosporaceae</taxon>
        <taxon>Phytophthora</taxon>
    </lineage>
</organism>
<reference evidence="3" key="1">
    <citation type="submission" date="2021-01" db="EMBL/GenBank/DDBJ databases">
        <title>Phytophthora aleatoria, a newly-described species from Pinus radiata is distinct from Phytophthora cactorum isolates based on comparative genomics.</title>
        <authorList>
            <person name="Mcdougal R."/>
            <person name="Panda P."/>
            <person name="Williams N."/>
            <person name="Studholme D.J."/>
        </authorList>
    </citation>
    <scope>NUCLEOTIDE SEQUENCE</scope>
    <source>
        <strain evidence="3">NZFS 3830</strain>
    </source>
</reference>
<dbReference type="AlphaFoldDB" id="A0A8T1TQ31"/>
<dbReference type="PANTHER" id="PTHR12934">
    <property type="entry name" value="50S RIBOSOMAL PROTEIN L15"/>
    <property type="match status" value="1"/>
</dbReference>
<dbReference type="GO" id="GO:0006412">
    <property type="term" value="P:translation"/>
    <property type="evidence" value="ECO:0007669"/>
    <property type="project" value="InterPro"/>
</dbReference>
<dbReference type="EMBL" id="JAENGZ010001771">
    <property type="protein sequence ID" value="KAG6946298.1"/>
    <property type="molecule type" value="Genomic_DNA"/>
</dbReference>
<dbReference type="InterPro" id="IPR005749">
    <property type="entry name" value="Ribosomal_uL15_bac-type"/>
</dbReference>
<sequence>NIGSGKGKTSGHGHLGQGALSGGRSDRGPCFGGGQTSLYQRVPKRSFNSRFATPMENVNLDKLQFFVDMDRLNTSNKIAIRSSWTPDSRPVHASSTASNCSATTASTSRPSWTLKSRRSLSLARCCRSRRVRIPRSSRTTCRRNSGQEGARQR</sequence>
<accession>A0A8T1TQ31</accession>
<feature type="non-terminal residue" evidence="3">
    <location>
        <position position="1"/>
    </location>
</feature>
<comment type="caution">
    <text evidence="3">The sequence shown here is derived from an EMBL/GenBank/DDBJ whole genome shotgun (WGS) entry which is preliminary data.</text>
</comment>
<evidence type="ECO:0008006" key="5">
    <source>
        <dbReference type="Google" id="ProtNLM"/>
    </source>
</evidence>
<dbReference type="Proteomes" id="UP000688947">
    <property type="component" value="Unassembled WGS sequence"/>
</dbReference>
<proteinExistence type="inferred from homology"/>
<comment type="similarity">
    <text evidence="1">Belongs to the universal ribosomal protein uL15 family.</text>
</comment>
<feature type="compositionally biased region" description="Gly residues" evidence="2">
    <location>
        <begin position="1"/>
        <end position="21"/>
    </location>
</feature>
<gene>
    <name evidence="3" type="ORF">JG687_00016794</name>
</gene>
<evidence type="ECO:0000256" key="1">
    <source>
        <dbReference type="ARBA" id="ARBA00007320"/>
    </source>
</evidence>
<evidence type="ECO:0000313" key="4">
    <source>
        <dbReference type="Proteomes" id="UP000688947"/>
    </source>
</evidence>
<feature type="region of interest" description="Disordered" evidence="2">
    <location>
        <begin position="84"/>
        <end position="112"/>
    </location>
</feature>
<dbReference type="PANTHER" id="PTHR12934:SF11">
    <property type="entry name" value="LARGE RIBOSOMAL SUBUNIT PROTEIN UL15M"/>
    <property type="match status" value="1"/>
</dbReference>
<protein>
    <recommendedName>
        <fullName evidence="5">Ribosomal protein L18e/L15P domain-containing protein</fullName>
    </recommendedName>
</protein>
<dbReference type="GO" id="GO:0003735">
    <property type="term" value="F:structural constituent of ribosome"/>
    <property type="evidence" value="ECO:0007669"/>
    <property type="project" value="InterPro"/>
</dbReference>
<feature type="region of interest" description="Disordered" evidence="2">
    <location>
        <begin position="1"/>
        <end position="36"/>
    </location>
</feature>
<dbReference type="VEuPathDB" id="FungiDB:PC110_g7227"/>
<name>A0A8T1TQ31_9STRA</name>
<evidence type="ECO:0000256" key="2">
    <source>
        <dbReference type="SAM" id="MobiDB-lite"/>
    </source>
</evidence>